<comment type="caution">
    <text evidence="1">The sequence shown here is derived from an EMBL/GenBank/DDBJ whole genome shotgun (WGS) entry which is preliminary data.</text>
</comment>
<evidence type="ECO:0000313" key="1">
    <source>
        <dbReference type="EMBL" id="KAK7274212.1"/>
    </source>
</evidence>
<dbReference type="EMBL" id="JAYWIO010000003">
    <property type="protein sequence ID" value="KAK7274212.1"/>
    <property type="molecule type" value="Genomic_DNA"/>
</dbReference>
<proteinExistence type="predicted"/>
<dbReference type="Proteomes" id="UP001372338">
    <property type="component" value="Unassembled WGS sequence"/>
</dbReference>
<sequence>MPSCYHCCADEMIEKTKVRVEVTTRATTANGIATPSGYRCFLSKTTIGGAMLPVENYHRRRPCQGRRGIGRSMKSLDP</sequence>
<organism evidence="1 2">
    <name type="scientific">Crotalaria pallida</name>
    <name type="common">Smooth rattlebox</name>
    <name type="synonym">Crotalaria striata</name>
    <dbReference type="NCBI Taxonomy" id="3830"/>
    <lineage>
        <taxon>Eukaryota</taxon>
        <taxon>Viridiplantae</taxon>
        <taxon>Streptophyta</taxon>
        <taxon>Embryophyta</taxon>
        <taxon>Tracheophyta</taxon>
        <taxon>Spermatophyta</taxon>
        <taxon>Magnoliopsida</taxon>
        <taxon>eudicotyledons</taxon>
        <taxon>Gunneridae</taxon>
        <taxon>Pentapetalae</taxon>
        <taxon>rosids</taxon>
        <taxon>fabids</taxon>
        <taxon>Fabales</taxon>
        <taxon>Fabaceae</taxon>
        <taxon>Papilionoideae</taxon>
        <taxon>50 kb inversion clade</taxon>
        <taxon>genistoids sensu lato</taxon>
        <taxon>core genistoids</taxon>
        <taxon>Crotalarieae</taxon>
        <taxon>Crotalaria</taxon>
    </lineage>
</organism>
<accession>A0AAN9FCW2</accession>
<protein>
    <submittedName>
        <fullName evidence="1">Uncharacterized protein</fullName>
    </submittedName>
</protein>
<name>A0AAN9FCW2_CROPI</name>
<reference evidence="1 2" key="1">
    <citation type="submission" date="2024-01" db="EMBL/GenBank/DDBJ databases">
        <title>The genomes of 5 underutilized Papilionoideae crops provide insights into root nodulation and disease resistanc.</title>
        <authorList>
            <person name="Yuan L."/>
        </authorList>
    </citation>
    <scope>NUCLEOTIDE SEQUENCE [LARGE SCALE GENOMIC DNA]</scope>
    <source>
        <strain evidence="1">ZHUSHIDOU_FW_LH</strain>
        <tissue evidence="1">Leaf</tissue>
    </source>
</reference>
<evidence type="ECO:0000313" key="2">
    <source>
        <dbReference type="Proteomes" id="UP001372338"/>
    </source>
</evidence>
<dbReference type="AlphaFoldDB" id="A0AAN9FCW2"/>
<gene>
    <name evidence="1" type="ORF">RIF29_15293</name>
</gene>
<keyword evidence="2" id="KW-1185">Reference proteome</keyword>